<reference evidence="3" key="1">
    <citation type="journal article" date="2023" name="Nat. Commun.">
        <title>Diploid and tetraploid genomes of Acorus and the evolution of monocots.</title>
        <authorList>
            <person name="Ma L."/>
            <person name="Liu K.W."/>
            <person name="Li Z."/>
            <person name="Hsiao Y.Y."/>
            <person name="Qi Y."/>
            <person name="Fu T."/>
            <person name="Tang G.D."/>
            <person name="Zhang D."/>
            <person name="Sun W.H."/>
            <person name="Liu D.K."/>
            <person name="Li Y."/>
            <person name="Chen G.Z."/>
            <person name="Liu X.D."/>
            <person name="Liao X.Y."/>
            <person name="Jiang Y.T."/>
            <person name="Yu X."/>
            <person name="Hao Y."/>
            <person name="Huang J."/>
            <person name="Zhao X.W."/>
            <person name="Ke S."/>
            <person name="Chen Y.Y."/>
            <person name="Wu W.L."/>
            <person name="Hsu J.L."/>
            <person name="Lin Y.F."/>
            <person name="Huang M.D."/>
            <person name="Li C.Y."/>
            <person name="Huang L."/>
            <person name="Wang Z.W."/>
            <person name="Zhao X."/>
            <person name="Zhong W.Y."/>
            <person name="Peng D.H."/>
            <person name="Ahmad S."/>
            <person name="Lan S."/>
            <person name="Zhang J.S."/>
            <person name="Tsai W.C."/>
            <person name="Van de Peer Y."/>
            <person name="Liu Z.J."/>
        </authorList>
    </citation>
    <scope>NUCLEOTIDE SEQUENCE</scope>
    <source>
        <strain evidence="3">CP</strain>
    </source>
</reference>
<keyword evidence="4" id="KW-1185">Reference proteome</keyword>
<feature type="region of interest" description="Disordered" evidence="1">
    <location>
        <begin position="1"/>
        <end position="64"/>
    </location>
</feature>
<dbReference type="Proteomes" id="UP001180020">
    <property type="component" value="Unassembled WGS sequence"/>
</dbReference>
<evidence type="ECO:0000313" key="3">
    <source>
        <dbReference type="EMBL" id="KAK1298923.1"/>
    </source>
</evidence>
<feature type="transmembrane region" description="Helical" evidence="2">
    <location>
        <begin position="277"/>
        <end position="298"/>
    </location>
</feature>
<comment type="caution">
    <text evidence="3">The sequence shown here is derived from an EMBL/GenBank/DDBJ whole genome shotgun (WGS) entry which is preliminary data.</text>
</comment>
<dbReference type="EMBL" id="JAUJYO010000014">
    <property type="protein sequence ID" value="KAK1298923.1"/>
    <property type="molecule type" value="Genomic_DNA"/>
</dbReference>
<keyword evidence="2" id="KW-0812">Transmembrane</keyword>
<evidence type="ECO:0000313" key="4">
    <source>
        <dbReference type="Proteomes" id="UP001180020"/>
    </source>
</evidence>
<sequence length="322" mass="35712">MPPFTAAAFDRILESSSPSPDPPSAAAPKAKTESRKIHRPSLYTTPDVTPLPDIPSSHSPSPYIVKHKRRGPRLLNSFSHGDVDRVPARVVNGFLHESINEACAGDPVDGASGGFTGESEAEANGLLEEKNQNDRLIEAVDVVSPIFILPDHGDLFGHQDTMSVMSNPEKATTPMGEYFDAFEEENAGQSETDPAEELCQQVVVSRVVANSVGRGSSRAEVELERESEIEAKNFEISRLWDRLRYYELVNQEMSQRNQEAVERARQRRHRRKRMQKWIWGSIGIAIAVSVGALTWPYLPTATFNSDHNGGEDAVVDVEHDQR</sequence>
<keyword evidence="2" id="KW-0472">Membrane</keyword>
<protein>
    <submittedName>
        <fullName evidence="3">Uncharacterized protein</fullName>
    </submittedName>
</protein>
<gene>
    <name evidence="3" type="ORF">QJS10_CPB14g00034</name>
</gene>
<accession>A0AAV9DEV1</accession>
<name>A0AAV9DEV1_ACOCL</name>
<evidence type="ECO:0000256" key="1">
    <source>
        <dbReference type="SAM" id="MobiDB-lite"/>
    </source>
</evidence>
<evidence type="ECO:0000256" key="2">
    <source>
        <dbReference type="SAM" id="Phobius"/>
    </source>
</evidence>
<reference evidence="3" key="2">
    <citation type="submission" date="2023-06" db="EMBL/GenBank/DDBJ databases">
        <authorList>
            <person name="Ma L."/>
            <person name="Liu K.-W."/>
            <person name="Li Z."/>
            <person name="Hsiao Y.-Y."/>
            <person name="Qi Y."/>
            <person name="Fu T."/>
            <person name="Tang G."/>
            <person name="Zhang D."/>
            <person name="Sun W.-H."/>
            <person name="Liu D.-K."/>
            <person name="Li Y."/>
            <person name="Chen G.-Z."/>
            <person name="Liu X.-D."/>
            <person name="Liao X.-Y."/>
            <person name="Jiang Y.-T."/>
            <person name="Yu X."/>
            <person name="Hao Y."/>
            <person name="Huang J."/>
            <person name="Zhao X.-W."/>
            <person name="Ke S."/>
            <person name="Chen Y.-Y."/>
            <person name="Wu W.-L."/>
            <person name="Hsu J.-L."/>
            <person name="Lin Y.-F."/>
            <person name="Huang M.-D."/>
            <person name="Li C.-Y."/>
            <person name="Huang L."/>
            <person name="Wang Z.-W."/>
            <person name="Zhao X."/>
            <person name="Zhong W.-Y."/>
            <person name="Peng D.-H."/>
            <person name="Ahmad S."/>
            <person name="Lan S."/>
            <person name="Zhang J.-S."/>
            <person name="Tsai W.-C."/>
            <person name="Van De Peer Y."/>
            <person name="Liu Z.-J."/>
        </authorList>
    </citation>
    <scope>NUCLEOTIDE SEQUENCE</scope>
    <source>
        <strain evidence="3">CP</strain>
        <tissue evidence="3">Leaves</tissue>
    </source>
</reference>
<dbReference type="PANTHER" id="PTHR35490:SF2">
    <property type="entry name" value="BACTERIOPHAGE N4 ADSORPTION B PROTEIN"/>
    <property type="match status" value="1"/>
</dbReference>
<proteinExistence type="predicted"/>
<organism evidence="3 4">
    <name type="scientific">Acorus calamus</name>
    <name type="common">Sweet flag</name>
    <dbReference type="NCBI Taxonomy" id="4465"/>
    <lineage>
        <taxon>Eukaryota</taxon>
        <taxon>Viridiplantae</taxon>
        <taxon>Streptophyta</taxon>
        <taxon>Embryophyta</taxon>
        <taxon>Tracheophyta</taxon>
        <taxon>Spermatophyta</taxon>
        <taxon>Magnoliopsida</taxon>
        <taxon>Liliopsida</taxon>
        <taxon>Acoraceae</taxon>
        <taxon>Acorus</taxon>
    </lineage>
</organism>
<keyword evidence="2" id="KW-1133">Transmembrane helix</keyword>
<dbReference type="AlphaFoldDB" id="A0AAV9DEV1"/>
<dbReference type="PANTHER" id="PTHR35490">
    <property type="entry name" value="BACTERIOPHAGE N4 ADSORPTION B PROTEIN"/>
    <property type="match status" value="1"/>
</dbReference>